<comment type="caution">
    <text evidence="11">The sequence shown here is derived from an EMBL/GenBank/DDBJ whole genome shotgun (WGS) entry which is preliminary data.</text>
</comment>
<dbReference type="Proteomes" id="UP000027746">
    <property type="component" value="Unassembled WGS sequence"/>
</dbReference>
<dbReference type="GO" id="GO:0006865">
    <property type="term" value="P:amino acid transport"/>
    <property type="evidence" value="ECO:0007669"/>
    <property type="project" value="TreeGrafter"/>
</dbReference>
<evidence type="ECO:0000256" key="6">
    <source>
        <dbReference type="ARBA" id="ARBA00022692"/>
    </source>
</evidence>
<dbReference type="AlphaFoldDB" id="A0A073J0Z0"/>
<evidence type="ECO:0000313" key="12">
    <source>
        <dbReference type="Proteomes" id="UP000027746"/>
    </source>
</evidence>
<keyword evidence="8 9" id="KW-0472">Membrane</keyword>
<dbReference type="CDD" id="cd06261">
    <property type="entry name" value="TM_PBP2"/>
    <property type="match status" value="1"/>
</dbReference>
<protein>
    <submittedName>
        <fullName evidence="11">ABC transporter permease</fullName>
    </submittedName>
</protein>
<comment type="similarity">
    <text evidence="2">Belongs to the binding-protein-dependent transport system permease family. HisMQ subfamily.</text>
</comment>
<dbReference type="InterPro" id="IPR010065">
    <property type="entry name" value="AA_ABC_transptr_permease_3TM"/>
</dbReference>
<feature type="transmembrane region" description="Helical" evidence="9">
    <location>
        <begin position="160"/>
        <end position="183"/>
    </location>
</feature>
<feature type="transmembrane region" description="Helical" evidence="9">
    <location>
        <begin position="95"/>
        <end position="114"/>
    </location>
</feature>
<evidence type="ECO:0000256" key="4">
    <source>
        <dbReference type="ARBA" id="ARBA00022475"/>
    </source>
</evidence>
<feature type="domain" description="ABC transmembrane type-1" evidence="10">
    <location>
        <begin position="17"/>
        <end position="214"/>
    </location>
</feature>
<dbReference type="OrthoDB" id="9808674at2"/>
<evidence type="ECO:0000313" key="11">
    <source>
        <dbReference type="EMBL" id="KEJ95361.1"/>
    </source>
</evidence>
<accession>A0A073J0Z0</accession>
<dbReference type="GeneID" id="68872551"/>
<name>A0A073J0Z0_9RHOB</name>
<evidence type="ECO:0000256" key="7">
    <source>
        <dbReference type="ARBA" id="ARBA00022989"/>
    </source>
</evidence>
<dbReference type="GO" id="GO:0043190">
    <property type="term" value="C:ATP-binding cassette (ABC) transporter complex"/>
    <property type="evidence" value="ECO:0007669"/>
    <property type="project" value="InterPro"/>
</dbReference>
<reference evidence="11 12" key="1">
    <citation type="submission" date="2014-01" db="EMBL/GenBank/DDBJ databases">
        <title>Sulfitobacter sp. H3 (MCCC 1A00686) Genome Sequencing.</title>
        <authorList>
            <person name="Lai Q."/>
            <person name="Hong Z."/>
        </authorList>
    </citation>
    <scope>NUCLEOTIDE SEQUENCE [LARGE SCALE GENOMIC DNA]</scope>
    <source>
        <strain evidence="11 12">H3</strain>
    </source>
</reference>
<sequence>MDFEFLGQTFLKLLPGIPVTLELATVSLLLGACLALVFAVIRVRRIRPLNWLVIGYVYVFRGTPLLVQLFIIYYGLAQFPEIRNSFAWTYLREPYWCALLALVLNTAAYGSEILRGALLSVPRGQIMAAQACGMSGLLLFRRISFPIALRQALPAYGNEFILMIKATSLASLVTLADVTGIAARIIAETYRPVEVFVAAGTIYLTICYGLILLVRLAETRLNPDQRDPAPVARVGAARKEVTP</sequence>
<keyword evidence="12" id="KW-1185">Reference proteome</keyword>
<keyword evidence="5" id="KW-0997">Cell inner membrane</keyword>
<organism evidence="11 12">
    <name type="scientific">Pseudosulfitobacter pseudonitzschiae</name>
    <dbReference type="NCBI Taxonomy" id="1402135"/>
    <lineage>
        <taxon>Bacteria</taxon>
        <taxon>Pseudomonadati</taxon>
        <taxon>Pseudomonadota</taxon>
        <taxon>Alphaproteobacteria</taxon>
        <taxon>Rhodobacterales</taxon>
        <taxon>Roseobacteraceae</taxon>
        <taxon>Pseudosulfitobacter</taxon>
    </lineage>
</organism>
<evidence type="ECO:0000256" key="9">
    <source>
        <dbReference type="RuleBase" id="RU363032"/>
    </source>
</evidence>
<dbReference type="GO" id="GO:0022857">
    <property type="term" value="F:transmembrane transporter activity"/>
    <property type="evidence" value="ECO:0007669"/>
    <property type="project" value="InterPro"/>
</dbReference>
<dbReference type="SUPFAM" id="SSF161098">
    <property type="entry name" value="MetI-like"/>
    <property type="match status" value="1"/>
</dbReference>
<dbReference type="PANTHER" id="PTHR30614:SF10">
    <property type="entry name" value="ARGININE ABC TRANSPORTER PERMEASE PROTEIN ARTM"/>
    <property type="match status" value="1"/>
</dbReference>
<dbReference type="InterPro" id="IPR035906">
    <property type="entry name" value="MetI-like_sf"/>
</dbReference>
<keyword evidence="3 9" id="KW-0813">Transport</keyword>
<evidence type="ECO:0000256" key="1">
    <source>
        <dbReference type="ARBA" id="ARBA00004429"/>
    </source>
</evidence>
<dbReference type="PANTHER" id="PTHR30614">
    <property type="entry name" value="MEMBRANE COMPONENT OF AMINO ACID ABC TRANSPORTER"/>
    <property type="match status" value="1"/>
</dbReference>
<evidence type="ECO:0000256" key="8">
    <source>
        <dbReference type="ARBA" id="ARBA00023136"/>
    </source>
</evidence>
<dbReference type="RefSeq" id="WP_037927583.1">
    <property type="nucleotide sequence ID" value="NZ_CP054606.1"/>
</dbReference>
<keyword evidence="6 9" id="KW-0812">Transmembrane</keyword>
<dbReference type="EMBL" id="JAMD01000007">
    <property type="protein sequence ID" value="KEJ95361.1"/>
    <property type="molecule type" value="Genomic_DNA"/>
</dbReference>
<evidence type="ECO:0000259" key="10">
    <source>
        <dbReference type="PROSITE" id="PS50928"/>
    </source>
</evidence>
<feature type="transmembrane region" description="Helical" evidence="9">
    <location>
        <begin position="20"/>
        <end position="41"/>
    </location>
</feature>
<evidence type="ECO:0000256" key="3">
    <source>
        <dbReference type="ARBA" id="ARBA00022448"/>
    </source>
</evidence>
<dbReference type="PROSITE" id="PS50928">
    <property type="entry name" value="ABC_TM1"/>
    <property type="match status" value="1"/>
</dbReference>
<gene>
    <name evidence="11" type="ORF">SUH3_22810</name>
</gene>
<evidence type="ECO:0000256" key="5">
    <source>
        <dbReference type="ARBA" id="ARBA00022519"/>
    </source>
</evidence>
<feature type="transmembrane region" description="Helical" evidence="9">
    <location>
        <begin position="53"/>
        <end position="75"/>
    </location>
</feature>
<dbReference type="InterPro" id="IPR043429">
    <property type="entry name" value="ArtM/GltK/GlnP/TcyL/YhdX-like"/>
</dbReference>
<feature type="transmembrane region" description="Helical" evidence="9">
    <location>
        <begin position="195"/>
        <end position="217"/>
    </location>
</feature>
<dbReference type="Pfam" id="PF00528">
    <property type="entry name" value="BPD_transp_1"/>
    <property type="match status" value="1"/>
</dbReference>
<dbReference type="NCBIfam" id="TIGR01726">
    <property type="entry name" value="HEQRo_perm_3TM"/>
    <property type="match status" value="1"/>
</dbReference>
<proteinExistence type="inferred from homology"/>
<dbReference type="Gene3D" id="1.10.3720.10">
    <property type="entry name" value="MetI-like"/>
    <property type="match status" value="1"/>
</dbReference>
<keyword evidence="7 9" id="KW-1133">Transmembrane helix</keyword>
<feature type="transmembrane region" description="Helical" evidence="9">
    <location>
        <begin position="126"/>
        <end position="148"/>
    </location>
</feature>
<keyword evidence="4" id="KW-1003">Cell membrane</keyword>
<evidence type="ECO:0000256" key="2">
    <source>
        <dbReference type="ARBA" id="ARBA00010072"/>
    </source>
</evidence>
<comment type="subcellular location">
    <subcellularLocation>
        <location evidence="1">Cell inner membrane</location>
        <topology evidence="1">Multi-pass membrane protein</topology>
    </subcellularLocation>
    <subcellularLocation>
        <location evidence="9">Cell membrane</location>
        <topology evidence="9">Multi-pass membrane protein</topology>
    </subcellularLocation>
</comment>
<dbReference type="InterPro" id="IPR000515">
    <property type="entry name" value="MetI-like"/>
</dbReference>